<protein>
    <submittedName>
        <fullName evidence="2">Uncharacterized protein</fullName>
    </submittedName>
</protein>
<feature type="compositionally biased region" description="Polar residues" evidence="1">
    <location>
        <begin position="88"/>
        <end position="99"/>
    </location>
</feature>
<accession>A0A8X6VY98</accession>
<feature type="region of interest" description="Disordered" evidence="1">
    <location>
        <begin position="73"/>
        <end position="105"/>
    </location>
</feature>
<keyword evidence="3" id="KW-1185">Reference proteome</keyword>
<organism evidence="2 3">
    <name type="scientific">Trichonephila clavipes</name>
    <name type="common">Golden silk orbweaver</name>
    <name type="synonym">Nephila clavipes</name>
    <dbReference type="NCBI Taxonomy" id="2585209"/>
    <lineage>
        <taxon>Eukaryota</taxon>
        <taxon>Metazoa</taxon>
        <taxon>Ecdysozoa</taxon>
        <taxon>Arthropoda</taxon>
        <taxon>Chelicerata</taxon>
        <taxon>Arachnida</taxon>
        <taxon>Araneae</taxon>
        <taxon>Araneomorphae</taxon>
        <taxon>Entelegynae</taxon>
        <taxon>Araneoidea</taxon>
        <taxon>Nephilidae</taxon>
        <taxon>Trichonephila</taxon>
    </lineage>
</organism>
<dbReference type="EMBL" id="BMAU01021370">
    <property type="protein sequence ID" value="GFY24802.1"/>
    <property type="molecule type" value="Genomic_DNA"/>
</dbReference>
<evidence type="ECO:0000256" key="1">
    <source>
        <dbReference type="SAM" id="MobiDB-lite"/>
    </source>
</evidence>
<evidence type="ECO:0000313" key="2">
    <source>
        <dbReference type="EMBL" id="GFY24802.1"/>
    </source>
</evidence>
<dbReference type="Proteomes" id="UP000887159">
    <property type="component" value="Unassembled WGS sequence"/>
</dbReference>
<comment type="caution">
    <text evidence="2">The sequence shown here is derived from an EMBL/GenBank/DDBJ whole genome shotgun (WGS) entry which is preliminary data.</text>
</comment>
<sequence>MQMTLQFCSIPPQFGGKTPWGDQRHLTSLPLTPTSREDLRLDGYLEYPHAEKALYIYKHPCFLRDWDQGPAVPQSASLTTLPDERQSKTAPSVSESLLTSRHKATRETSLFETQWRDTSSGIPFSELPRPLNGRTLNFDRFSPLHDRASEAIELQLMIRQPRARDPDR</sequence>
<proteinExistence type="predicted"/>
<reference evidence="2" key="1">
    <citation type="submission" date="2020-08" db="EMBL/GenBank/DDBJ databases">
        <title>Multicomponent nature underlies the extraordinary mechanical properties of spider dragline silk.</title>
        <authorList>
            <person name="Kono N."/>
            <person name="Nakamura H."/>
            <person name="Mori M."/>
            <person name="Yoshida Y."/>
            <person name="Ohtoshi R."/>
            <person name="Malay A.D."/>
            <person name="Moran D.A.P."/>
            <person name="Tomita M."/>
            <person name="Numata K."/>
            <person name="Arakawa K."/>
        </authorList>
    </citation>
    <scope>NUCLEOTIDE SEQUENCE</scope>
</reference>
<dbReference type="AlphaFoldDB" id="A0A8X6VY98"/>
<gene>
    <name evidence="2" type="primary">NCL1_09697</name>
    <name evidence="2" type="ORF">TNCV_2689931</name>
</gene>
<evidence type="ECO:0000313" key="3">
    <source>
        <dbReference type="Proteomes" id="UP000887159"/>
    </source>
</evidence>
<name>A0A8X6VY98_TRICX</name>